<dbReference type="RefSeq" id="WP_344973123.1">
    <property type="nucleotide sequence ID" value="NZ_BAAAVI010000025.1"/>
</dbReference>
<feature type="domain" description="Carbohydrate kinase PfkB" evidence="6">
    <location>
        <begin position="20"/>
        <end position="309"/>
    </location>
</feature>
<evidence type="ECO:0000256" key="2">
    <source>
        <dbReference type="ARBA" id="ARBA00022679"/>
    </source>
</evidence>
<dbReference type="InterPro" id="IPR011611">
    <property type="entry name" value="PfkB_dom"/>
</dbReference>
<evidence type="ECO:0000313" key="7">
    <source>
        <dbReference type="EMBL" id="GAA2876866.1"/>
    </source>
</evidence>
<evidence type="ECO:0000256" key="5">
    <source>
        <dbReference type="ARBA" id="ARBA00022840"/>
    </source>
</evidence>
<organism evidence="7 8">
    <name type="scientific">Streptosporangium fragile</name>
    <dbReference type="NCBI Taxonomy" id="46186"/>
    <lineage>
        <taxon>Bacteria</taxon>
        <taxon>Bacillati</taxon>
        <taxon>Actinomycetota</taxon>
        <taxon>Actinomycetes</taxon>
        <taxon>Streptosporangiales</taxon>
        <taxon>Streptosporangiaceae</taxon>
        <taxon>Streptosporangium</taxon>
    </lineage>
</organism>
<accession>A0ABN3VZG4</accession>
<comment type="caution">
    <text evidence="7">The sequence shown here is derived from an EMBL/GenBank/DDBJ whole genome shotgun (WGS) entry which is preliminary data.</text>
</comment>
<gene>
    <name evidence="7" type="ORF">GCM10010517_38150</name>
</gene>
<dbReference type="InterPro" id="IPR029056">
    <property type="entry name" value="Ribokinase-like"/>
</dbReference>
<dbReference type="Gene3D" id="3.40.1190.20">
    <property type="match status" value="1"/>
</dbReference>
<dbReference type="GO" id="GO:0016301">
    <property type="term" value="F:kinase activity"/>
    <property type="evidence" value="ECO:0007669"/>
    <property type="project" value="UniProtKB-KW"/>
</dbReference>
<dbReference type="PROSITE" id="PS00584">
    <property type="entry name" value="PFKB_KINASES_2"/>
    <property type="match status" value="1"/>
</dbReference>
<comment type="similarity">
    <text evidence="1">Belongs to the carbohydrate kinase PfkB family.</text>
</comment>
<proteinExistence type="inferred from homology"/>
<protein>
    <submittedName>
        <fullName evidence="7">Sugar kinase</fullName>
    </submittedName>
</protein>
<dbReference type="EMBL" id="BAAAVI010000025">
    <property type="protein sequence ID" value="GAA2876866.1"/>
    <property type="molecule type" value="Genomic_DNA"/>
</dbReference>
<keyword evidence="5" id="KW-0067">ATP-binding</keyword>
<dbReference type="SUPFAM" id="SSF53613">
    <property type="entry name" value="Ribokinase-like"/>
    <property type="match status" value="1"/>
</dbReference>
<keyword evidence="8" id="KW-1185">Reference proteome</keyword>
<dbReference type="Proteomes" id="UP001500831">
    <property type="component" value="Unassembled WGS sequence"/>
</dbReference>
<dbReference type="PANTHER" id="PTHR43085:SF1">
    <property type="entry name" value="PSEUDOURIDINE KINASE-RELATED"/>
    <property type="match status" value="1"/>
</dbReference>
<dbReference type="PANTHER" id="PTHR43085">
    <property type="entry name" value="HEXOKINASE FAMILY MEMBER"/>
    <property type="match status" value="1"/>
</dbReference>
<keyword evidence="2" id="KW-0808">Transferase</keyword>
<evidence type="ECO:0000256" key="3">
    <source>
        <dbReference type="ARBA" id="ARBA00022741"/>
    </source>
</evidence>
<evidence type="ECO:0000256" key="1">
    <source>
        <dbReference type="ARBA" id="ARBA00010688"/>
    </source>
</evidence>
<keyword evidence="3" id="KW-0547">Nucleotide-binding</keyword>
<name>A0ABN3VZG4_9ACTN</name>
<evidence type="ECO:0000313" key="8">
    <source>
        <dbReference type="Proteomes" id="UP001500831"/>
    </source>
</evidence>
<keyword evidence="4 7" id="KW-0418">Kinase</keyword>
<evidence type="ECO:0000256" key="4">
    <source>
        <dbReference type="ARBA" id="ARBA00022777"/>
    </source>
</evidence>
<dbReference type="Pfam" id="PF00294">
    <property type="entry name" value="PfkB"/>
    <property type="match status" value="1"/>
</dbReference>
<evidence type="ECO:0000259" key="6">
    <source>
        <dbReference type="Pfam" id="PF00294"/>
    </source>
</evidence>
<dbReference type="InterPro" id="IPR002173">
    <property type="entry name" value="Carboh/pur_kinase_PfkB_CS"/>
</dbReference>
<sequence>MTGGPRNGGTPTGGETTTDVLTLGETMASLHGSGPLRLGGDLALSIAGAEANVAIGLARLGHTARWAGVVGADELGALVLRTLRAEAVDVSSVRIDPERPTGLLIQENRIGDVARVHYYRSGSAGSMLGTADVTAALAAGGPPRILHVTGITPALGPEPRAAVEHAVRRARELGARVCLDVNHRARLWDTAEASAVLGRLLPYVDVLIASHDELPIVAPGGAAGALDAGVGEVVVKHGAAGAEVWAGGEHAALPARRVPVRSTVGAGDAFVAGYLSGLLEGLPPAGRLERGVTLGAFAVATHGDWHGLPSREELGLLSLAAGETVR</sequence>
<dbReference type="CDD" id="cd01166">
    <property type="entry name" value="KdgK"/>
    <property type="match status" value="1"/>
</dbReference>
<dbReference type="InterPro" id="IPR050306">
    <property type="entry name" value="PfkB_Carbo_kinase"/>
</dbReference>
<reference evidence="7 8" key="1">
    <citation type="journal article" date="2019" name="Int. J. Syst. Evol. Microbiol.">
        <title>The Global Catalogue of Microorganisms (GCM) 10K type strain sequencing project: providing services to taxonomists for standard genome sequencing and annotation.</title>
        <authorList>
            <consortium name="The Broad Institute Genomics Platform"/>
            <consortium name="The Broad Institute Genome Sequencing Center for Infectious Disease"/>
            <person name="Wu L."/>
            <person name="Ma J."/>
        </authorList>
    </citation>
    <scope>NUCLEOTIDE SEQUENCE [LARGE SCALE GENOMIC DNA]</scope>
    <source>
        <strain evidence="7 8">JCM 6242</strain>
    </source>
</reference>